<dbReference type="Gene3D" id="3.30.70.3580">
    <property type="entry name" value="Antirestriction protein"/>
    <property type="match status" value="1"/>
</dbReference>
<dbReference type="InterPro" id="IPR042297">
    <property type="entry name" value="Antirestriction_sf"/>
</dbReference>
<gene>
    <name evidence="1" type="ORF">FJR47_07505</name>
</gene>
<reference evidence="2" key="1">
    <citation type="submission" date="2019-06" db="EMBL/GenBank/DDBJ databases">
        <title>Sulfurimonas gotlandica sp. nov., a chemoautotrophic and psychrotolerant epsilonproteobacterium isolated from a pelagic redoxcline, and an emended description of the genus Sulfurimonas.</title>
        <authorList>
            <person name="Wang S."/>
            <person name="Jiang L."/>
            <person name="Shao Z."/>
        </authorList>
    </citation>
    <scope>NUCLEOTIDE SEQUENCE [LARGE SCALE GENOMIC DNA]</scope>
    <source>
        <strain evidence="2">1-1N</strain>
    </source>
</reference>
<evidence type="ECO:0000313" key="2">
    <source>
        <dbReference type="Proteomes" id="UP000326061"/>
    </source>
</evidence>
<protein>
    <submittedName>
        <fullName evidence="1">Uncharacterized protein</fullName>
    </submittedName>
</protein>
<organism evidence="1 2">
    <name type="scientific">Sulfurimonas xiamenensis</name>
    <dbReference type="NCBI Taxonomy" id="2590021"/>
    <lineage>
        <taxon>Bacteria</taxon>
        <taxon>Pseudomonadati</taxon>
        <taxon>Campylobacterota</taxon>
        <taxon>Epsilonproteobacteria</taxon>
        <taxon>Campylobacterales</taxon>
        <taxon>Sulfurimonadaceae</taxon>
        <taxon>Sulfurimonas</taxon>
    </lineage>
</organism>
<evidence type="ECO:0000313" key="1">
    <source>
        <dbReference type="EMBL" id="QFR43763.1"/>
    </source>
</evidence>
<sequence>MKTNKFEDLYDITKNWQLVSLLERTYFTVAQHLSSNYKGGYWESEKLENGWLFLLANHTEYKVDNEILNSKTFSCIVNNIVMTETINALYEIGLENDSFFFEIYDLLGNLNSSIHKILTEVELTQYYKLLD</sequence>
<name>A0AAJ4DN15_9BACT</name>
<accession>A0AAJ4DN15</accession>
<dbReference type="AlphaFoldDB" id="A0AAJ4DN15"/>
<proteinExistence type="predicted"/>
<dbReference type="Proteomes" id="UP000326061">
    <property type="component" value="Chromosome"/>
</dbReference>
<keyword evidence="2" id="KW-1185">Reference proteome</keyword>
<dbReference type="EMBL" id="CP041166">
    <property type="protein sequence ID" value="QFR43763.1"/>
    <property type="molecule type" value="Genomic_DNA"/>
</dbReference>
<dbReference type="KEGG" id="suln:FJR47_07505"/>
<dbReference type="RefSeq" id="WP_152299824.1">
    <property type="nucleotide sequence ID" value="NZ_CP041166.1"/>
</dbReference>